<dbReference type="AlphaFoldDB" id="Q10VK4"/>
<sequence>MSVIMAFTCLNISQPHALACFDDINDIVNKQVTIKNDETHRLLFSPGVPIGKPGDEGGWLKSPDIVGADANYYDRALWYLEKRQGSIVIRNKQTNRLAFSSGPIFEGSPGDEGG</sequence>
<dbReference type="HOGENOM" id="CLU_2120059_0_0_3"/>
<proteinExistence type="predicted"/>
<protein>
    <submittedName>
        <fullName evidence="1">Uncharacterized protein</fullName>
    </submittedName>
</protein>
<dbReference type="eggNOG" id="ENOG502ZPDH">
    <property type="taxonomic scope" value="Bacteria"/>
</dbReference>
<evidence type="ECO:0000313" key="1">
    <source>
        <dbReference type="EMBL" id="ABG53720.1"/>
    </source>
</evidence>
<reference evidence="1" key="1">
    <citation type="submission" date="2006-06" db="EMBL/GenBank/DDBJ databases">
        <title>Complete sequence of Trichodesmium erythraeum IMS101.</title>
        <authorList>
            <consortium name="US DOE Joint Genome Institute"/>
            <person name="Copeland A."/>
            <person name="Lucas S."/>
            <person name="Lapidus A."/>
            <person name="Barry K."/>
            <person name="Detter J.C."/>
            <person name="Glavina del Rio T."/>
            <person name="Hammon N."/>
            <person name="Israni S."/>
            <person name="Dalin E."/>
            <person name="Tice H."/>
            <person name="Pitluck S."/>
            <person name="Kiss H."/>
            <person name="Munk A.C."/>
            <person name="Brettin T."/>
            <person name="Bruce D."/>
            <person name="Han C."/>
            <person name="Tapia R."/>
            <person name="Gilna P."/>
            <person name="Schmutz J."/>
            <person name="Larimer F."/>
            <person name="Land M."/>
            <person name="Hauser L."/>
            <person name="Kyrpides N."/>
            <person name="Kim E."/>
            <person name="Richardson P."/>
        </authorList>
    </citation>
    <scope>NUCLEOTIDE SEQUENCE [LARGE SCALE GENOMIC DNA]</scope>
    <source>
        <strain evidence="1">IMS101</strain>
    </source>
</reference>
<accession>Q10VK4</accession>
<dbReference type="KEGG" id="ter:Tery_4766"/>
<name>Q10VK4_TRIEI</name>
<dbReference type="RefSeq" id="WP_011614035.1">
    <property type="nucleotide sequence ID" value="NC_008312.1"/>
</dbReference>
<dbReference type="EMBL" id="CP000393">
    <property type="protein sequence ID" value="ABG53720.1"/>
    <property type="molecule type" value="Genomic_DNA"/>
</dbReference>
<gene>
    <name evidence="1" type="ordered locus">Tery_4766</name>
</gene>
<organism evidence="1">
    <name type="scientific">Trichodesmium erythraeum (strain IMS101)</name>
    <dbReference type="NCBI Taxonomy" id="203124"/>
    <lineage>
        <taxon>Bacteria</taxon>
        <taxon>Bacillati</taxon>
        <taxon>Cyanobacteriota</taxon>
        <taxon>Cyanophyceae</taxon>
        <taxon>Oscillatoriophycideae</taxon>
        <taxon>Oscillatoriales</taxon>
        <taxon>Microcoleaceae</taxon>
        <taxon>Trichodesmium</taxon>
    </lineage>
</organism>